<proteinExistence type="predicted"/>
<gene>
    <name evidence="1" type="ORF">SEMRO_74_G040850.1</name>
</gene>
<dbReference type="Proteomes" id="UP001153069">
    <property type="component" value="Unassembled WGS sequence"/>
</dbReference>
<dbReference type="OrthoDB" id="10638033at2759"/>
<keyword evidence="2" id="KW-1185">Reference proteome</keyword>
<dbReference type="EMBL" id="CAICTM010000073">
    <property type="protein sequence ID" value="CAB9500042.1"/>
    <property type="molecule type" value="Genomic_DNA"/>
</dbReference>
<organism evidence="1 2">
    <name type="scientific">Seminavis robusta</name>
    <dbReference type="NCBI Taxonomy" id="568900"/>
    <lineage>
        <taxon>Eukaryota</taxon>
        <taxon>Sar</taxon>
        <taxon>Stramenopiles</taxon>
        <taxon>Ochrophyta</taxon>
        <taxon>Bacillariophyta</taxon>
        <taxon>Bacillariophyceae</taxon>
        <taxon>Bacillariophycidae</taxon>
        <taxon>Naviculales</taxon>
        <taxon>Naviculaceae</taxon>
        <taxon>Seminavis</taxon>
    </lineage>
</organism>
<sequence>MLCLQNQWIHIDGDSLARDVFYDMNEIFGLGWNDKHKTLENLSQGGGATGNSSERPLITFSSDTIKFRDTPNWYPLLQGVKRGCPDVWIYSSGLWDHPKNTSDAKYYKRTKALANFSASFSDCEIKHKILRYTTPYQLPSRLMLNERAKRYNEIATELLVPVGFQYVDTFEMLSSRPDLSHDGVHYTGPGSKWVTNSILNLICPSSSS</sequence>
<evidence type="ECO:0000313" key="2">
    <source>
        <dbReference type="Proteomes" id="UP001153069"/>
    </source>
</evidence>
<dbReference type="Gene3D" id="3.40.50.1110">
    <property type="entry name" value="SGNH hydrolase"/>
    <property type="match status" value="1"/>
</dbReference>
<protein>
    <submittedName>
        <fullName evidence="1">Uncharacterized protein</fullName>
    </submittedName>
</protein>
<evidence type="ECO:0000313" key="1">
    <source>
        <dbReference type="EMBL" id="CAB9500042.1"/>
    </source>
</evidence>
<reference evidence="1" key="1">
    <citation type="submission" date="2020-06" db="EMBL/GenBank/DDBJ databases">
        <authorList>
            <consortium name="Plant Systems Biology data submission"/>
        </authorList>
    </citation>
    <scope>NUCLEOTIDE SEQUENCE</scope>
    <source>
        <strain evidence="1">D6</strain>
    </source>
</reference>
<comment type="caution">
    <text evidence="1">The sequence shown here is derived from an EMBL/GenBank/DDBJ whole genome shotgun (WGS) entry which is preliminary data.</text>
</comment>
<dbReference type="AlphaFoldDB" id="A0A9N8DBC0"/>
<dbReference type="SUPFAM" id="SSF52266">
    <property type="entry name" value="SGNH hydrolase"/>
    <property type="match status" value="1"/>
</dbReference>
<dbReference type="InterPro" id="IPR036514">
    <property type="entry name" value="SGNH_hydro_sf"/>
</dbReference>
<name>A0A9N8DBC0_9STRA</name>
<accession>A0A9N8DBC0</accession>